<dbReference type="InterPro" id="IPR037171">
    <property type="entry name" value="NagB/RpiA_transferase-like"/>
</dbReference>
<evidence type="ECO:0000256" key="1">
    <source>
        <dbReference type="ARBA" id="ARBA00023015"/>
    </source>
</evidence>
<dbReference type="InterPro" id="IPR011991">
    <property type="entry name" value="ArsR-like_HTH"/>
</dbReference>
<dbReference type="InterPro" id="IPR050313">
    <property type="entry name" value="Carb_Metab_HTH_regulators"/>
</dbReference>
<dbReference type="PRINTS" id="PR00037">
    <property type="entry name" value="HTHLACR"/>
</dbReference>
<accession>A0ABP8F3H6</accession>
<evidence type="ECO:0000256" key="2">
    <source>
        <dbReference type="ARBA" id="ARBA00023125"/>
    </source>
</evidence>
<dbReference type="Pfam" id="PF00455">
    <property type="entry name" value="DeoRC"/>
    <property type="match status" value="1"/>
</dbReference>
<dbReference type="RefSeq" id="WP_345659718.1">
    <property type="nucleotide sequence ID" value="NZ_BAABET010000001.1"/>
</dbReference>
<feature type="domain" description="HTH deoR-type" evidence="4">
    <location>
        <begin position="11"/>
        <end position="66"/>
    </location>
</feature>
<dbReference type="SUPFAM" id="SSF46785">
    <property type="entry name" value="Winged helix' DNA-binding domain"/>
    <property type="match status" value="1"/>
</dbReference>
<dbReference type="InterPro" id="IPR036390">
    <property type="entry name" value="WH_DNA-bd_sf"/>
</dbReference>
<dbReference type="SMART" id="SM01134">
    <property type="entry name" value="DeoRC"/>
    <property type="match status" value="1"/>
</dbReference>
<dbReference type="CDD" id="cd00090">
    <property type="entry name" value="HTH_ARSR"/>
    <property type="match status" value="1"/>
</dbReference>
<evidence type="ECO:0000259" key="4">
    <source>
        <dbReference type="PROSITE" id="PS51000"/>
    </source>
</evidence>
<dbReference type="InterPro" id="IPR001034">
    <property type="entry name" value="DeoR_HTH"/>
</dbReference>
<evidence type="ECO:0000256" key="3">
    <source>
        <dbReference type="ARBA" id="ARBA00023163"/>
    </source>
</evidence>
<sequence>MSSSSGGQQGPAARQTAMAEQVLADGSATAAELAERFGVSLMTIHRDLDELERQGIVRKFRGGVTAQPSGVFESNVQYRLKTMRAEKAAVAERALRMVEPGMAILLDDSTSTLEIARRLRTGEVTPLTVVTNFLEAINLLADQRGIHLMALGGDYDPLHSSFLGVSCVEAVEQLRVDVCFASTSAVHRGYAYHQEQHIVSVKRAMLDAAARNVLLIDHTKLGRVALHRVVPLSRFDLLLVDDGASPEELRDLDEHKVRYEVCAMKGDHDGNGTGAT</sequence>
<organism evidence="5 6">
    <name type="scientific">Streptomyces venetus</name>
    <dbReference type="NCBI Taxonomy" id="1701086"/>
    <lineage>
        <taxon>Bacteria</taxon>
        <taxon>Bacillati</taxon>
        <taxon>Actinomycetota</taxon>
        <taxon>Actinomycetes</taxon>
        <taxon>Kitasatosporales</taxon>
        <taxon>Streptomycetaceae</taxon>
        <taxon>Streptomyces</taxon>
    </lineage>
</organism>
<dbReference type="PROSITE" id="PS51000">
    <property type="entry name" value="HTH_DEOR_2"/>
    <property type="match status" value="1"/>
</dbReference>
<keyword evidence="3" id="KW-0804">Transcription</keyword>
<protein>
    <submittedName>
        <fullName evidence="5">DeoR/GlpR family DNA-binding transcription regulator</fullName>
    </submittedName>
</protein>
<dbReference type="PROSITE" id="PS00894">
    <property type="entry name" value="HTH_DEOR_1"/>
    <property type="match status" value="1"/>
</dbReference>
<dbReference type="InterPro" id="IPR018356">
    <property type="entry name" value="Tscrpt_reg_HTH_DeoR_CS"/>
</dbReference>
<dbReference type="InterPro" id="IPR014036">
    <property type="entry name" value="DeoR-like_C"/>
</dbReference>
<dbReference type="PANTHER" id="PTHR30363:SF44">
    <property type="entry name" value="AGA OPERON TRANSCRIPTIONAL REPRESSOR-RELATED"/>
    <property type="match status" value="1"/>
</dbReference>
<name>A0ABP8F3H6_9ACTN</name>
<proteinExistence type="predicted"/>
<keyword evidence="6" id="KW-1185">Reference proteome</keyword>
<comment type="caution">
    <text evidence="5">The sequence shown here is derived from an EMBL/GenBank/DDBJ whole genome shotgun (WGS) entry which is preliminary data.</text>
</comment>
<evidence type="ECO:0000313" key="6">
    <source>
        <dbReference type="Proteomes" id="UP001501115"/>
    </source>
</evidence>
<dbReference type="SMART" id="SM00420">
    <property type="entry name" value="HTH_DEOR"/>
    <property type="match status" value="1"/>
</dbReference>
<reference evidence="6" key="1">
    <citation type="journal article" date="2019" name="Int. J. Syst. Evol. Microbiol.">
        <title>The Global Catalogue of Microorganisms (GCM) 10K type strain sequencing project: providing services to taxonomists for standard genome sequencing and annotation.</title>
        <authorList>
            <consortium name="The Broad Institute Genomics Platform"/>
            <consortium name="The Broad Institute Genome Sequencing Center for Infectious Disease"/>
            <person name="Wu L."/>
            <person name="Ma J."/>
        </authorList>
    </citation>
    <scope>NUCLEOTIDE SEQUENCE [LARGE SCALE GENOMIC DNA]</scope>
    <source>
        <strain evidence="6">JCM 31290</strain>
    </source>
</reference>
<dbReference type="SUPFAM" id="SSF100950">
    <property type="entry name" value="NagB/RpiA/CoA transferase-like"/>
    <property type="match status" value="1"/>
</dbReference>
<dbReference type="Gene3D" id="3.40.50.1360">
    <property type="match status" value="1"/>
</dbReference>
<evidence type="ECO:0000313" key="5">
    <source>
        <dbReference type="EMBL" id="GAA4294050.1"/>
    </source>
</evidence>
<keyword evidence="1" id="KW-0805">Transcription regulation</keyword>
<dbReference type="InterPro" id="IPR036388">
    <property type="entry name" value="WH-like_DNA-bd_sf"/>
</dbReference>
<dbReference type="Proteomes" id="UP001501115">
    <property type="component" value="Unassembled WGS sequence"/>
</dbReference>
<dbReference type="Pfam" id="PF08220">
    <property type="entry name" value="HTH_DeoR"/>
    <property type="match status" value="1"/>
</dbReference>
<gene>
    <name evidence="5" type="ORF">GCM10023086_05680</name>
</gene>
<dbReference type="PANTHER" id="PTHR30363">
    <property type="entry name" value="HTH-TYPE TRANSCRIPTIONAL REGULATOR SRLR-RELATED"/>
    <property type="match status" value="1"/>
</dbReference>
<dbReference type="GO" id="GO:0003677">
    <property type="term" value="F:DNA binding"/>
    <property type="evidence" value="ECO:0007669"/>
    <property type="project" value="UniProtKB-KW"/>
</dbReference>
<keyword evidence="2 5" id="KW-0238">DNA-binding</keyword>
<dbReference type="EMBL" id="BAABET010000001">
    <property type="protein sequence ID" value="GAA4294050.1"/>
    <property type="molecule type" value="Genomic_DNA"/>
</dbReference>
<dbReference type="Gene3D" id="1.10.10.10">
    <property type="entry name" value="Winged helix-like DNA-binding domain superfamily/Winged helix DNA-binding domain"/>
    <property type="match status" value="1"/>
</dbReference>